<dbReference type="SUPFAM" id="SSF54631">
    <property type="entry name" value="CBS-domain pair"/>
    <property type="match status" value="2"/>
</dbReference>
<accession>D7E5T1</accession>
<feature type="domain" description="CBS" evidence="5">
    <location>
        <begin position="140"/>
        <end position="198"/>
    </location>
</feature>
<dbReference type="InterPro" id="IPR000644">
    <property type="entry name" value="CBS_dom"/>
</dbReference>
<dbReference type="AlphaFoldDB" id="D7E5T1"/>
<evidence type="ECO:0000256" key="3">
    <source>
        <dbReference type="ARBA" id="ARBA00023167"/>
    </source>
</evidence>
<dbReference type="HOGENOM" id="CLU_076812_2_1_2"/>
<dbReference type="Pfam" id="PF00571">
    <property type="entry name" value="CBS"/>
    <property type="match status" value="4"/>
</dbReference>
<dbReference type="STRING" id="644295.Metev_0021"/>
<feature type="domain" description="CBS" evidence="5">
    <location>
        <begin position="7"/>
        <end position="63"/>
    </location>
</feature>
<keyword evidence="2 4" id="KW-0129">CBS domain</keyword>
<dbReference type="RefSeq" id="WP_013193521.1">
    <property type="nucleotide sequence ID" value="NC_014253.1"/>
</dbReference>
<dbReference type="Gene3D" id="3.10.580.10">
    <property type="entry name" value="CBS-domain"/>
    <property type="match status" value="2"/>
</dbReference>
<dbReference type="CDD" id="cd02205">
    <property type="entry name" value="CBS_pair_SF"/>
    <property type="match status" value="1"/>
</dbReference>
<sequence>MTVKDIMSSPVYVLKPNDTVAHARNLMLRHKINTLIVVDDEEEMVGIVTMSDLSRKKAQSGPTWKRRPVDDILIDRVMTESPLTIYSSASISQATSMMLENHISSLPVMKNKVAGIITRTDIVKYIVENRSLEGSISEWMTKNPIFVHRHHTINHVIDEMDKSNIHKLLVVNDVEKTVGMISTRDLALNSLKDDEGKLQSKEIKMARKPETGGQRVYRDVEKVSLVAEDIMSTQLHVIDSSDSLNNATKIMIDENVLGLPVRENEDIVGIISRSDILRAIQNQLSE</sequence>
<evidence type="ECO:0000256" key="1">
    <source>
        <dbReference type="ARBA" id="ARBA00022605"/>
    </source>
</evidence>
<feature type="domain" description="CBS" evidence="5">
    <location>
        <begin position="78"/>
        <end position="132"/>
    </location>
</feature>
<keyword evidence="7" id="KW-1185">Reference proteome</keyword>
<dbReference type="InterPro" id="IPR046342">
    <property type="entry name" value="CBS_dom_sf"/>
</dbReference>
<dbReference type="CDD" id="cd04584">
    <property type="entry name" value="CBS_pair_AcuB_like"/>
    <property type="match status" value="1"/>
</dbReference>
<feature type="domain" description="CBS" evidence="5">
    <location>
        <begin position="231"/>
        <end position="286"/>
    </location>
</feature>
<dbReference type="EMBL" id="CP002069">
    <property type="protein sequence ID" value="ADI72953.1"/>
    <property type="molecule type" value="Genomic_DNA"/>
</dbReference>
<evidence type="ECO:0000313" key="7">
    <source>
        <dbReference type="Proteomes" id="UP000000391"/>
    </source>
</evidence>
<name>D7E5T1_METEZ</name>
<dbReference type="GeneID" id="9345627"/>
<gene>
    <name evidence="6" type="ordered locus">Metev_0021</name>
</gene>
<keyword evidence="1" id="KW-0028">Amino-acid biosynthesis</keyword>
<reference evidence="6 7" key="1">
    <citation type="submission" date="2010-06" db="EMBL/GenBank/DDBJ databases">
        <title>Complete sequence chromosome of Methanohalobium evestigatum Z-7303.</title>
        <authorList>
            <consortium name="US DOE Joint Genome Institute"/>
            <person name="Lucas S."/>
            <person name="Copeland A."/>
            <person name="Lapidus A."/>
            <person name="Cheng J.-F."/>
            <person name="Bruce D."/>
            <person name="Goodwin L."/>
            <person name="Pitluck S."/>
            <person name="Saunders E."/>
            <person name="Detter J.C."/>
            <person name="Han C."/>
            <person name="Tapia R."/>
            <person name="Land M."/>
            <person name="Hauser L."/>
            <person name="Kyrpides N."/>
            <person name="Mikhailova N."/>
            <person name="Sieprawska-Lupa M."/>
            <person name="Whitman W.B."/>
            <person name="Anderson I."/>
            <person name="Woyke T."/>
        </authorList>
    </citation>
    <scope>NUCLEOTIDE SEQUENCE [LARGE SCALE GENOMIC DNA]</scope>
    <source>
        <strain evidence="7">ATCC BAA-1072 / DSM 3721 / NBRC 107634 / OCM 161 / Z-7303</strain>
    </source>
</reference>
<evidence type="ECO:0000256" key="2">
    <source>
        <dbReference type="ARBA" id="ARBA00023122"/>
    </source>
</evidence>
<evidence type="ECO:0000256" key="4">
    <source>
        <dbReference type="PROSITE-ProRule" id="PRU00703"/>
    </source>
</evidence>
<proteinExistence type="predicted"/>
<organism evidence="6 7">
    <name type="scientific">Methanohalobium evestigatum (strain ATCC BAA-1072 / DSM 3721 / NBRC 107634 / OCM 161 / Z-7303)</name>
    <dbReference type="NCBI Taxonomy" id="644295"/>
    <lineage>
        <taxon>Archaea</taxon>
        <taxon>Methanobacteriati</taxon>
        <taxon>Methanobacteriota</taxon>
        <taxon>Stenosarchaea group</taxon>
        <taxon>Methanomicrobia</taxon>
        <taxon>Methanosarcinales</taxon>
        <taxon>Methanosarcinaceae</taxon>
        <taxon>Methanohalobium</taxon>
    </lineage>
</organism>
<dbReference type="KEGG" id="mev:Metev_0021"/>
<keyword evidence="3" id="KW-0486">Methionine biosynthesis</keyword>
<dbReference type="PANTHER" id="PTHR43080">
    <property type="entry name" value="CBS DOMAIN-CONTAINING PROTEIN CBSX3, MITOCHONDRIAL"/>
    <property type="match status" value="1"/>
</dbReference>
<dbReference type="OrthoDB" id="8919at2157"/>
<dbReference type="GO" id="GO:0009086">
    <property type="term" value="P:methionine biosynthetic process"/>
    <property type="evidence" value="ECO:0007669"/>
    <property type="project" value="UniProtKB-KW"/>
</dbReference>
<dbReference type="InterPro" id="IPR051257">
    <property type="entry name" value="Diverse_CBS-Domain"/>
</dbReference>
<evidence type="ECO:0000313" key="6">
    <source>
        <dbReference type="EMBL" id="ADI72953.1"/>
    </source>
</evidence>
<dbReference type="SMART" id="SM00116">
    <property type="entry name" value="CBS"/>
    <property type="match status" value="4"/>
</dbReference>
<protein>
    <submittedName>
        <fullName evidence="6">CBS domain containing membrane protein</fullName>
    </submittedName>
</protein>
<evidence type="ECO:0000259" key="5">
    <source>
        <dbReference type="PROSITE" id="PS51371"/>
    </source>
</evidence>
<dbReference type="PANTHER" id="PTHR43080:SF29">
    <property type="entry name" value="OS02G0818000 PROTEIN"/>
    <property type="match status" value="1"/>
</dbReference>
<dbReference type="Proteomes" id="UP000000391">
    <property type="component" value="Chromosome"/>
</dbReference>
<dbReference type="PROSITE" id="PS51371">
    <property type="entry name" value="CBS"/>
    <property type="match status" value="4"/>
</dbReference>